<dbReference type="Proteomes" id="UP001164250">
    <property type="component" value="Chromosome 12"/>
</dbReference>
<proteinExistence type="predicted"/>
<gene>
    <name evidence="1" type="ORF">Patl1_11173</name>
</gene>
<reference evidence="2" key="1">
    <citation type="journal article" date="2023" name="G3 (Bethesda)">
        <title>Genome assembly and association tests identify interacting loci associated with vigor, precocity, and sex in interspecific pistachio rootstocks.</title>
        <authorList>
            <person name="Palmer W."/>
            <person name="Jacygrad E."/>
            <person name="Sagayaradj S."/>
            <person name="Cavanaugh K."/>
            <person name="Han R."/>
            <person name="Bertier L."/>
            <person name="Beede B."/>
            <person name="Kafkas S."/>
            <person name="Golino D."/>
            <person name="Preece J."/>
            <person name="Michelmore R."/>
        </authorList>
    </citation>
    <scope>NUCLEOTIDE SEQUENCE [LARGE SCALE GENOMIC DNA]</scope>
</reference>
<sequence>MKGYTKFSILWFDELQTGIISPSKLRMKLMGPHHNRKKDGSNSNSSRTSPSKLEDSEFVRNSLLAAKNGDFDDEVAAPSLQIASEVVLDHNLGDQASCQPRENTDVGPVKMQQFSKGDSGNSSAIHPMRMLEDDNLDYDSNASSSSFEFHKGERSGHNPIVRSFLRPMPSKWNDAEKWIMNRQIVQTNYSKKNTFHNQAYRLPVTNIVKVAPEYATYDHKPSISRAADTKRVDFCQPASQIAFEKFAFAPPGTHQGFRGNALIDTCPQSKDLTEVGQAELSSAKGAAEDASVVPAIRSVCMRDMGTEMTPMTSQEPSRTATPVGATTPLRSPTSSIPSTPRGAAPVSTPVEHNTDDESRRPMENGKREFSEQEIKEKTRREIVALGVQLGKMNIAAWASQDEQEKNTSSVKTTDMEELEQIEFEKRAAAWEEVEKSKHTARFKREEIKIQAWESQQKAKLEAEMQRIEAEVEQMRAQAQAKMVKKIAMARQRSEEKRAAAEARKNRDAEKTAAQAEYIRQTGQMPSTHFTCCGWL</sequence>
<evidence type="ECO:0000313" key="1">
    <source>
        <dbReference type="EMBL" id="KAJ0081319.1"/>
    </source>
</evidence>
<dbReference type="EMBL" id="CM047908">
    <property type="protein sequence ID" value="KAJ0081319.1"/>
    <property type="molecule type" value="Genomic_DNA"/>
</dbReference>
<evidence type="ECO:0000313" key="2">
    <source>
        <dbReference type="Proteomes" id="UP001164250"/>
    </source>
</evidence>
<protein>
    <submittedName>
        <fullName evidence="1">Uncharacterized protein</fullName>
    </submittedName>
</protein>
<name>A0ACC1A1G0_9ROSI</name>
<keyword evidence="2" id="KW-1185">Reference proteome</keyword>
<comment type="caution">
    <text evidence="1">The sequence shown here is derived from an EMBL/GenBank/DDBJ whole genome shotgun (WGS) entry which is preliminary data.</text>
</comment>
<accession>A0ACC1A1G0</accession>
<organism evidence="1 2">
    <name type="scientific">Pistacia atlantica</name>
    <dbReference type="NCBI Taxonomy" id="434234"/>
    <lineage>
        <taxon>Eukaryota</taxon>
        <taxon>Viridiplantae</taxon>
        <taxon>Streptophyta</taxon>
        <taxon>Embryophyta</taxon>
        <taxon>Tracheophyta</taxon>
        <taxon>Spermatophyta</taxon>
        <taxon>Magnoliopsida</taxon>
        <taxon>eudicotyledons</taxon>
        <taxon>Gunneridae</taxon>
        <taxon>Pentapetalae</taxon>
        <taxon>rosids</taxon>
        <taxon>malvids</taxon>
        <taxon>Sapindales</taxon>
        <taxon>Anacardiaceae</taxon>
        <taxon>Pistacia</taxon>
    </lineage>
</organism>